<dbReference type="Pfam" id="PF01464">
    <property type="entry name" value="SLT"/>
    <property type="match status" value="1"/>
</dbReference>
<feature type="region of interest" description="Disordered" evidence="2">
    <location>
        <begin position="485"/>
        <end position="545"/>
    </location>
</feature>
<gene>
    <name evidence="5" type="ORF">MUN46_003975</name>
</gene>
<dbReference type="InterPro" id="IPR023346">
    <property type="entry name" value="Lysozyme-like_dom_sf"/>
</dbReference>
<evidence type="ECO:0000313" key="6">
    <source>
        <dbReference type="Proteomes" id="UP001165481"/>
    </source>
</evidence>
<dbReference type="PANTHER" id="PTHR37423">
    <property type="entry name" value="SOLUBLE LYTIC MUREIN TRANSGLYCOSYLASE-RELATED"/>
    <property type="match status" value="1"/>
</dbReference>
<proteinExistence type="inferred from homology"/>
<feature type="compositionally biased region" description="Basic residues" evidence="2">
    <location>
        <begin position="531"/>
        <end position="545"/>
    </location>
</feature>
<keyword evidence="6" id="KW-1185">Reference proteome</keyword>
<dbReference type="PANTHER" id="PTHR37423:SF2">
    <property type="entry name" value="MEMBRANE-BOUND LYTIC MUREIN TRANSGLYCOSYLASE C"/>
    <property type="match status" value="1"/>
</dbReference>
<feature type="signal peptide" evidence="3">
    <location>
        <begin position="1"/>
        <end position="21"/>
    </location>
</feature>
<evidence type="ECO:0000313" key="5">
    <source>
        <dbReference type="EMBL" id="MDL2059101.1"/>
    </source>
</evidence>
<name>A0ABT7IMF4_9BURK</name>
<dbReference type="Gene3D" id="3.10.350.10">
    <property type="entry name" value="LysM domain"/>
    <property type="match status" value="2"/>
</dbReference>
<organism evidence="5 6">
    <name type="scientific">Mesosutterella faecium</name>
    <dbReference type="NCBI Taxonomy" id="2925194"/>
    <lineage>
        <taxon>Bacteria</taxon>
        <taxon>Pseudomonadati</taxon>
        <taxon>Pseudomonadota</taxon>
        <taxon>Betaproteobacteria</taxon>
        <taxon>Burkholderiales</taxon>
        <taxon>Sutterellaceae</taxon>
        <taxon>Mesosutterella</taxon>
    </lineage>
</organism>
<dbReference type="PROSITE" id="PS00922">
    <property type="entry name" value="TRANSGLYCOSYLASE"/>
    <property type="match status" value="1"/>
</dbReference>
<feature type="chain" id="PRO_5045329419" evidence="3">
    <location>
        <begin position="22"/>
        <end position="545"/>
    </location>
</feature>
<feature type="domain" description="LysM" evidence="4">
    <location>
        <begin position="413"/>
        <end position="456"/>
    </location>
</feature>
<protein>
    <submittedName>
        <fullName evidence="5">Transglycosylase SLT domain-containing protein</fullName>
    </submittedName>
</protein>
<comment type="caution">
    <text evidence="5">The sequence shown here is derived from an EMBL/GenBank/DDBJ whole genome shotgun (WGS) entry which is preliminary data.</text>
</comment>
<dbReference type="InterPro" id="IPR008258">
    <property type="entry name" value="Transglycosylase_SLT_dom_1"/>
</dbReference>
<feature type="region of interest" description="Disordered" evidence="2">
    <location>
        <begin position="24"/>
        <end position="59"/>
    </location>
</feature>
<dbReference type="InterPro" id="IPR018392">
    <property type="entry name" value="LysM"/>
</dbReference>
<evidence type="ECO:0000259" key="4">
    <source>
        <dbReference type="PROSITE" id="PS51782"/>
    </source>
</evidence>
<evidence type="ECO:0000256" key="1">
    <source>
        <dbReference type="ARBA" id="ARBA00007734"/>
    </source>
</evidence>
<feature type="domain" description="LysM" evidence="4">
    <location>
        <begin position="335"/>
        <end position="379"/>
    </location>
</feature>
<dbReference type="SUPFAM" id="SSF53955">
    <property type="entry name" value="Lysozyme-like"/>
    <property type="match status" value="1"/>
</dbReference>
<dbReference type="CDD" id="cd16894">
    <property type="entry name" value="MltD-like"/>
    <property type="match status" value="1"/>
</dbReference>
<dbReference type="CDD" id="cd00118">
    <property type="entry name" value="LysM"/>
    <property type="match status" value="2"/>
</dbReference>
<sequence>MFLRTAFTVLAGLLLASAGQAQSVQAGGSPSVEPKAQAAPAPGADALRGPLAQSEEAAGPEVWGRIRRGFKMPPLDSPRVDSQLGSLTRHPQSFTRSAERAGLYLYHIVGQVESRGMPMELALLPFVESSFMPTAVSPAKASGLWQFIPSTGTTYSLEQNLWKDERRDVIESTRAALDYFQKLYDQFHDWHLALAAYNWGEGNVQRAIDRNAAAGLPTDYQHLRMPSETANYVPRLEAVKRIVQNPARYGITLPDIGSEPYFVQVFRDKDIDIKTAARLANMKLEDFTMLNPGFNRPVIVGAHENAMLIPADNLDEFMENLARWRSNGRRVSSWKTHRMQPGESLLNIAENNGMTIEEIREVNRIPSNRRVAQNSLLLVRADSGEPRDEIEAGGAFFRLEPVPSVPKVRYRQIRYRVRKGDTLDDIADRMHITKRSIIVTNRLRQAKIRKGQSLTLTVPVINRAPDIERISAENAAYRESRRYRLNANPPKKSARRSTASGKVSKKASAPKKSAAGNAKRKSSAPSAKRPVQNRKKNKKAARRQD</sequence>
<evidence type="ECO:0000256" key="3">
    <source>
        <dbReference type="SAM" id="SignalP"/>
    </source>
</evidence>
<feature type="compositionally biased region" description="Low complexity" evidence="2">
    <location>
        <begin position="24"/>
        <end position="52"/>
    </location>
</feature>
<accession>A0ABT7IMF4</accession>
<dbReference type="Gene3D" id="1.10.530.10">
    <property type="match status" value="1"/>
</dbReference>
<keyword evidence="3" id="KW-0732">Signal</keyword>
<dbReference type="Proteomes" id="UP001165481">
    <property type="component" value="Unassembled WGS sequence"/>
</dbReference>
<dbReference type="SMART" id="SM00257">
    <property type="entry name" value="LysM"/>
    <property type="match status" value="2"/>
</dbReference>
<evidence type="ECO:0000256" key="2">
    <source>
        <dbReference type="SAM" id="MobiDB-lite"/>
    </source>
</evidence>
<dbReference type="SUPFAM" id="SSF54106">
    <property type="entry name" value="LysM domain"/>
    <property type="match status" value="2"/>
</dbReference>
<dbReference type="PROSITE" id="PS51782">
    <property type="entry name" value="LYSM"/>
    <property type="match status" value="2"/>
</dbReference>
<dbReference type="InterPro" id="IPR036779">
    <property type="entry name" value="LysM_dom_sf"/>
</dbReference>
<dbReference type="InterPro" id="IPR000189">
    <property type="entry name" value="Transglyc_AS"/>
</dbReference>
<comment type="similarity">
    <text evidence="1">Belongs to the transglycosylase Slt family.</text>
</comment>
<dbReference type="RefSeq" id="WP_243376932.1">
    <property type="nucleotide sequence ID" value="NZ_JAKZJU020000001.1"/>
</dbReference>
<reference evidence="5" key="1">
    <citation type="submission" date="2023-03" db="EMBL/GenBank/DDBJ databases">
        <title>Mesosutterella sp. nov. isolated from porcine feces.</title>
        <authorList>
            <person name="Yu S."/>
        </authorList>
    </citation>
    <scope>NUCLEOTIDE SEQUENCE</scope>
    <source>
        <strain evidence="5">AGMB02718</strain>
    </source>
</reference>
<dbReference type="EMBL" id="JAKZJU020000001">
    <property type="protein sequence ID" value="MDL2059101.1"/>
    <property type="molecule type" value="Genomic_DNA"/>
</dbReference>
<dbReference type="Pfam" id="PF01476">
    <property type="entry name" value="LysM"/>
    <property type="match status" value="2"/>
</dbReference>